<reference evidence="2" key="1">
    <citation type="submission" date="2019-09" db="EMBL/GenBank/DDBJ databases">
        <title>Draft genome information of white flower Hibiscus syriacus.</title>
        <authorList>
            <person name="Kim Y.-M."/>
        </authorList>
    </citation>
    <scope>NUCLEOTIDE SEQUENCE [LARGE SCALE GENOMIC DNA]</scope>
    <source>
        <strain evidence="2">YM2019G1</strain>
    </source>
</reference>
<evidence type="ECO:0000256" key="1">
    <source>
        <dbReference type="SAM" id="Phobius"/>
    </source>
</evidence>
<keyword evidence="1" id="KW-0812">Transmembrane</keyword>
<protein>
    <submittedName>
        <fullName evidence="2">UDP-glucose 4-epimerase</fullName>
    </submittedName>
</protein>
<dbReference type="Proteomes" id="UP000436088">
    <property type="component" value="Unassembled WGS sequence"/>
</dbReference>
<sequence>MEHVKEAVKEEREQALAIACRIMAGISPVSGTNSQAHQPFTTPSPFSFSGASTRPSYRPSLHQSNLYLRFLVLLFSFILANDLLASPSTLN</sequence>
<organism evidence="2 3">
    <name type="scientific">Hibiscus syriacus</name>
    <name type="common">Rose of Sharon</name>
    <dbReference type="NCBI Taxonomy" id="106335"/>
    <lineage>
        <taxon>Eukaryota</taxon>
        <taxon>Viridiplantae</taxon>
        <taxon>Streptophyta</taxon>
        <taxon>Embryophyta</taxon>
        <taxon>Tracheophyta</taxon>
        <taxon>Spermatophyta</taxon>
        <taxon>Magnoliopsida</taxon>
        <taxon>eudicotyledons</taxon>
        <taxon>Gunneridae</taxon>
        <taxon>Pentapetalae</taxon>
        <taxon>rosids</taxon>
        <taxon>malvids</taxon>
        <taxon>Malvales</taxon>
        <taxon>Malvaceae</taxon>
        <taxon>Malvoideae</taxon>
        <taxon>Hibiscus</taxon>
    </lineage>
</organism>
<feature type="transmembrane region" description="Helical" evidence="1">
    <location>
        <begin position="66"/>
        <end position="85"/>
    </location>
</feature>
<evidence type="ECO:0000313" key="3">
    <source>
        <dbReference type="Proteomes" id="UP000436088"/>
    </source>
</evidence>
<keyword evidence="1" id="KW-1133">Transmembrane helix</keyword>
<accession>A0A6A3CYF4</accession>
<comment type="caution">
    <text evidence="2">The sequence shown here is derived from an EMBL/GenBank/DDBJ whole genome shotgun (WGS) entry which is preliminary data.</text>
</comment>
<proteinExistence type="predicted"/>
<dbReference type="EMBL" id="VEPZ02000167">
    <property type="protein sequence ID" value="KAE8732302.1"/>
    <property type="molecule type" value="Genomic_DNA"/>
</dbReference>
<dbReference type="AlphaFoldDB" id="A0A6A3CYF4"/>
<name>A0A6A3CYF4_HIBSY</name>
<keyword evidence="3" id="KW-1185">Reference proteome</keyword>
<keyword evidence="1" id="KW-0472">Membrane</keyword>
<evidence type="ECO:0000313" key="2">
    <source>
        <dbReference type="EMBL" id="KAE8732302.1"/>
    </source>
</evidence>
<gene>
    <name evidence="2" type="ORF">F3Y22_tig00002237pilonHSYRG01549</name>
</gene>